<evidence type="ECO:0000256" key="1">
    <source>
        <dbReference type="ARBA" id="ARBA00004196"/>
    </source>
</evidence>
<evidence type="ECO:0000313" key="9">
    <source>
        <dbReference type="Proteomes" id="UP000536604"/>
    </source>
</evidence>
<dbReference type="RefSeq" id="WP_184285807.1">
    <property type="nucleotide sequence ID" value="NZ_JACHJO010000001.1"/>
</dbReference>
<feature type="chain" id="PRO_5039608526" evidence="6">
    <location>
        <begin position="28"/>
        <end position="331"/>
    </location>
</feature>
<keyword evidence="5" id="KW-0175">Coiled coil</keyword>
<evidence type="ECO:0000256" key="3">
    <source>
        <dbReference type="ARBA" id="ARBA00022448"/>
    </source>
</evidence>
<evidence type="ECO:0000256" key="4">
    <source>
        <dbReference type="ARBA" id="ARBA00022729"/>
    </source>
</evidence>
<organism evidence="8 9">
    <name type="scientific">Nocardiopsis algeriensis</name>
    <dbReference type="NCBI Taxonomy" id="1478215"/>
    <lineage>
        <taxon>Bacteria</taxon>
        <taxon>Bacillati</taxon>
        <taxon>Actinomycetota</taxon>
        <taxon>Actinomycetes</taxon>
        <taxon>Streptosporangiales</taxon>
        <taxon>Nocardiopsidaceae</taxon>
        <taxon>Nocardiopsis</taxon>
    </lineage>
</organism>
<evidence type="ECO:0000259" key="7">
    <source>
        <dbReference type="PROSITE" id="PS50983"/>
    </source>
</evidence>
<reference evidence="8 9" key="1">
    <citation type="submission" date="2020-08" db="EMBL/GenBank/DDBJ databases">
        <title>Genomic Encyclopedia of Type Strains, Phase III (KMG-III): the genomes of soil and plant-associated and newly described type strains.</title>
        <authorList>
            <person name="Whitman W."/>
        </authorList>
    </citation>
    <scope>NUCLEOTIDE SEQUENCE [LARGE SCALE GENOMIC DNA]</scope>
    <source>
        <strain evidence="8 9">CECT 8712</strain>
    </source>
</reference>
<evidence type="ECO:0000256" key="6">
    <source>
        <dbReference type="SAM" id="SignalP"/>
    </source>
</evidence>
<dbReference type="PANTHER" id="PTHR30532:SF24">
    <property type="entry name" value="FERRIC ENTEROBACTIN-BINDING PERIPLASMIC PROTEIN FEPB"/>
    <property type="match status" value="1"/>
</dbReference>
<dbReference type="PANTHER" id="PTHR30532">
    <property type="entry name" value="IRON III DICITRATE-BINDING PERIPLASMIC PROTEIN"/>
    <property type="match status" value="1"/>
</dbReference>
<comment type="caution">
    <text evidence="8">The sequence shown here is derived from an EMBL/GenBank/DDBJ whole genome shotgun (WGS) entry which is preliminary data.</text>
</comment>
<feature type="signal peptide" evidence="6">
    <location>
        <begin position="1"/>
        <end position="27"/>
    </location>
</feature>
<dbReference type="InterPro" id="IPR051313">
    <property type="entry name" value="Bact_iron-sidero_bind"/>
</dbReference>
<evidence type="ECO:0000256" key="2">
    <source>
        <dbReference type="ARBA" id="ARBA00008814"/>
    </source>
</evidence>
<sequence>MQKAISSHTVAVLGAGAALLLSLTACGTGGGDSAQEAPASAEETRAVTHLYGETDIPAEPQSVVSVSVTSTSVLLSLDVPVVASSTTSPNALTDDKGFFAQWAEVADERGVEALSGPEIDLEEVANAAPDLIVGNGYGADMVSEEMYEQLSQIAPTVVQGESDMSWLELTDRYAQALDREDRAEEIAAEYEELVAETSAQLSTEHGVAVLTGTPNGFNLFTSESAQGRFVTDLGLTLAELPASAQASSQGGARSDIVELSTEDASDMGDSTLLFVNTQGQEVEDYLETAPNLEKLDSWKDGRVFTLGATSFRMDHYSVPLMAERLVEVLGS</sequence>
<dbReference type="Proteomes" id="UP000536604">
    <property type="component" value="Unassembled WGS sequence"/>
</dbReference>
<keyword evidence="9" id="KW-1185">Reference proteome</keyword>
<dbReference type="GO" id="GO:1901678">
    <property type="term" value="P:iron coordination entity transport"/>
    <property type="evidence" value="ECO:0007669"/>
    <property type="project" value="UniProtKB-ARBA"/>
</dbReference>
<comment type="similarity">
    <text evidence="2">Belongs to the bacterial solute-binding protein 8 family.</text>
</comment>
<accession>A0A841INE5</accession>
<gene>
    <name evidence="8" type="ORF">FHS13_000163</name>
</gene>
<evidence type="ECO:0000313" key="8">
    <source>
        <dbReference type="EMBL" id="MBB6118235.1"/>
    </source>
</evidence>
<dbReference type="InterPro" id="IPR002491">
    <property type="entry name" value="ABC_transptr_periplasmic_BD"/>
</dbReference>
<name>A0A841INE5_9ACTN</name>
<dbReference type="PROSITE" id="PS50983">
    <property type="entry name" value="FE_B12_PBP"/>
    <property type="match status" value="1"/>
</dbReference>
<dbReference type="NCBIfam" id="NF008200">
    <property type="entry name" value="PRK10957.1"/>
    <property type="match status" value="1"/>
</dbReference>
<dbReference type="Gene3D" id="3.40.50.1980">
    <property type="entry name" value="Nitrogenase molybdenum iron protein domain"/>
    <property type="match status" value="2"/>
</dbReference>
<proteinExistence type="inferred from homology"/>
<dbReference type="AlphaFoldDB" id="A0A841INE5"/>
<comment type="subcellular location">
    <subcellularLocation>
        <location evidence="1">Cell envelope</location>
    </subcellularLocation>
</comment>
<dbReference type="PROSITE" id="PS51257">
    <property type="entry name" value="PROKAR_LIPOPROTEIN"/>
    <property type="match status" value="1"/>
</dbReference>
<protein>
    <submittedName>
        <fullName evidence="8">Iron complex transport system substrate-binding protein</fullName>
    </submittedName>
</protein>
<keyword evidence="3" id="KW-0813">Transport</keyword>
<dbReference type="Pfam" id="PF01497">
    <property type="entry name" value="Peripla_BP_2"/>
    <property type="match status" value="1"/>
</dbReference>
<evidence type="ECO:0000256" key="5">
    <source>
        <dbReference type="SAM" id="Coils"/>
    </source>
</evidence>
<dbReference type="GO" id="GO:0030288">
    <property type="term" value="C:outer membrane-bounded periplasmic space"/>
    <property type="evidence" value="ECO:0007669"/>
    <property type="project" value="TreeGrafter"/>
</dbReference>
<dbReference type="EMBL" id="JACHJO010000001">
    <property type="protein sequence ID" value="MBB6118235.1"/>
    <property type="molecule type" value="Genomic_DNA"/>
</dbReference>
<keyword evidence="4 6" id="KW-0732">Signal</keyword>
<feature type="domain" description="Fe/B12 periplasmic-binding" evidence="7">
    <location>
        <begin position="62"/>
        <end position="331"/>
    </location>
</feature>
<dbReference type="SUPFAM" id="SSF53807">
    <property type="entry name" value="Helical backbone' metal receptor"/>
    <property type="match status" value="1"/>
</dbReference>
<feature type="coiled-coil region" evidence="5">
    <location>
        <begin position="173"/>
        <end position="200"/>
    </location>
</feature>